<proteinExistence type="predicted"/>
<dbReference type="AlphaFoldDB" id="A0A6C2U1D4"/>
<reference evidence="1 2" key="1">
    <citation type="submission" date="2019-04" db="EMBL/GenBank/DDBJ databases">
        <authorList>
            <person name="Van Vliet M D."/>
        </authorList>
    </citation>
    <scope>NUCLEOTIDE SEQUENCE [LARGE SCALE GENOMIC DNA]</scope>
    <source>
        <strain evidence="1 2">F1</strain>
    </source>
</reference>
<gene>
    <name evidence="1" type="ORF">PDESU_02252</name>
</gene>
<protein>
    <submittedName>
        <fullName evidence="1">Uncharacterized protein</fullName>
    </submittedName>
</protein>
<evidence type="ECO:0000313" key="2">
    <source>
        <dbReference type="Proteomes" id="UP000366872"/>
    </source>
</evidence>
<keyword evidence="2" id="KW-1185">Reference proteome</keyword>
<sequence>MKIISGLFVIMLVLLTGCGENSAIGDIATNVSAPKIFRLVIQCGDTPELPIRITGDAHVAMPDFMQSNCSLHGDREQIAIRCPQDFSVLEPLEMQP</sequence>
<dbReference type="Proteomes" id="UP000366872">
    <property type="component" value="Unassembled WGS sequence"/>
</dbReference>
<name>A0A6C2U1D4_PONDE</name>
<accession>A0A6C2U1D4</accession>
<organism evidence="1 2">
    <name type="scientific">Pontiella desulfatans</name>
    <dbReference type="NCBI Taxonomy" id="2750659"/>
    <lineage>
        <taxon>Bacteria</taxon>
        <taxon>Pseudomonadati</taxon>
        <taxon>Kiritimatiellota</taxon>
        <taxon>Kiritimatiellia</taxon>
        <taxon>Kiritimatiellales</taxon>
        <taxon>Pontiellaceae</taxon>
        <taxon>Pontiella</taxon>
    </lineage>
</organism>
<evidence type="ECO:0000313" key="1">
    <source>
        <dbReference type="EMBL" id="VGO13695.1"/>
    </source>
</evidence>
<dbReference type="EMBL" id="CAAHFG010000001">
    <property type="protein sequence ID" value="VGO13695.1"/>
    <property type="molecule type" value="Genomic_DNA"/>
</dbReference>
<dbReference type="RefSeq" id="WP_136079244.1">
    <property type="nucleotide sequence ID" value="NZ_CAAHFG010000001.1"/>
</dbReference>
<dbReference type="PROSITE" id="PS51257">
    <property type="entry name" value="PROKAR_LIPOPROTEIN"/>
    <property type="match status" value="1"/>
</dbReference>